<organism evidence="7 8">
    <name type="scientific">Anaerococcus lactolyticus S7-1-13</name>
    <dbReference type="NCBI Taxonomy" id="1284686"/>
    <lineage>
        <taxon>Bacteria</taxon>
        <taxon>Bacillati</taxon>
        <taxon>Bacillota</taxon>
        <taxon>Tissierellia</taxon>
        <taxon>Tissierellales</taxon>
        <taxon>Peptoniphilaceae</taxon>
        <taxon>Anaerococcus</taxon>
    </lineage>
</organism>
<dbReference type="GO" id="GO:0005886">
    <property type="term" value="C:plasma membrane"/>
    <property type="evidence" value="ECO:0007669"/>
    <property type="project" value="UniProtKB-SubCell"/>
</dbReference>
<evidence type="ECO:0000256" key="3">
    <source>
        <dbReference type="ARBA" id="ARBA00022692"/>
    </source>
</evidence>
<protein>
    <submittedName>
        <fullName evidence="7">Murein hydrolase transporter LrgA</fullName>
    </submittedName>
</protein>
<evidence type="ECO:0000313" key="8">
    <source>
        <dbReference type="Proteomes" id="UP000029579"/>
    </source>
</evidence>
<dbReference type="InterPro" id="IPR005538">
    <property type="entry name" value="LrgA/CidA"/>
</dbReference>
<evidence type="ECO:0000256" key="6">
    <source>
        <dbReference type="SAM" id="Phobius"/>
    </source>
</evidence>
<keyword evidence="5 6" id="KW-0472">Membrane</keyword>
<comment type="caution">
    <text evidence="7">The sequence shown here is derived from an EMBL/GenBank/DDBJ whole genome shotgun (WGS) entry which is preliminary data.</text>
</comment>
<reference evidence="7 8" key="1">
    <citation type="submission" date="2014-07" db="EMBL/GenBank/DDBJ databases">
        <authorList>
            <person name="McCorrison J."/>
            <person name="Sanka R."/>
            <person name="Torralba M."/>
            <person name="Gillis M."/>
            <person name="Haft D.H."/>
            <person name="Methe B."/>
            <person name="Sutton G."/>
            <person name="Nelson K.E."/>
        </authorList>
    </citation>
    <scope>NUCLEOTIDE SEQUENCE [LARGE SCALE GENOMIC DNA]</scope>
    <source>
        <strain evidence="7 8">S7-1-13</strain>
    </source>
</reference>
<dbReference type="Proteomes" id="UP000029579">
    <property type="component" value="Unassembled WGS sequence"/>
</dbReference>
<dbReference type="RefSeq" id="WP_004828312.1">
    <property type="nucleotide sequence ID" value="NZ_JRMW01000040.1"/>
</dbReference>
<proteinExistence type="predicted"/>
<gene>
    <name evidence="7" type="ORF">HMPREF1630_07625</name>
</gene>
<keyword evidence="4 6" id="KW-1133">Transmembrane helix</keyword>
<dbReference type="Pfam" id="PF03788">
    <property type="entry name" value="LrgA"/>
    <property type="match status" value="1"/>
</dbReference>
<keyword evidence="7" id="KW-0378">Hydrolase</keyword>
<comment type="subcellular location">
    <subcellularLocation>
        <location evidence="1">Cell membrane</location>
        <topology evidence="1">Multi-pass membrane protein</topology>
    </subcellularLocation>
</comment>
<dbReference type="GO" id="GO:0016787">
    <property type="term" value="F:hydrolase activity"/>
    <property type="evidence" value="ECO:0007669"/>
    <property type="project" value="UniProtKB-KW"/>
</dbReference>
<dbReference type="PANTHER" id="PTHR33931">
    <property type="entry name" value="HOLIN-LIKE PROTEIN CIDA-RELATED"/>
    <property type="match status" value="1"/>
</dbReference>
<evidence type="ECO:0000256" key="1">
    <source>
        <dbReference type="ARBA" id="ARBA00004651"/>
    </source>
</evidence>
<dbReference type="OrthoDB" id="3176438at2"/>
<dbReference type="AlphaFoldDB" id="A0A095X0U4"/>
<name>A0A095X0U4_9FIRM</name>
<evidence type="ECO:0000256" key="4">
    <source>
        <dbReference type="ARBA" id="ARBA00022989"/>
    </source>
</evidence>
<dbReference type="eggNOG" id="COG1380">
    <property type="taxonomic scope" value="Bacteria"/>
</dbReference>
<dbReference type="PANTHER" id="PTHR33931:SF2">
    <property type="entry name" value="HOLIN-LIKE PROTEIN CIDA"/>
    <property type="match status" value="1"/>
</dbReference>
<evidence type="ECO:0000313" key="7">
    <source>
        <dbReference type="EMBL" id="KGF03306.1"/>
    </source>
</evidence>
<sequence>MKYLKEFCYILFFLLLGFIAKKLTGLPIPEPVFGMIFLFIALCSKFLKVDDIGETSDFLTSILAFTFTPLGVALMVQFDVIKDNAVKILIVMTVSCLITMAVTAKVVELVQKVRK</sequence>
<keyword evidence="3 6" id="KW-0812">Transmembrane</keyword>
<evidence type="ECO:0000256" key="2">
    <source>
        <dbReference type="ARBA" id="ARBA00022475"/>
    </source>
</evidence>
<keyword evidence="2" id="KW-1003">Cell membrane</keyword>
<evidence type="ECO:0000256" key="5">
    <source>
        <dbReference type="ARBA" id="ARBA00023136"/>
    </source>
</evidence>
<accession>A0A095X0U4</accession>
<feature type="transmembrane region" description="Helical" evidence="6">
    <location>
        <begin position="7"/>
        <end position="25"/>
    </location>
</feature>
<feature type="transmembrane region" description="Helical" evidence="6">
    <location>
        <begin position="31"/>
        <end position="47"/>
    </location>
</feature>
<dbReference type="EMBL" id="JRMW01000040">
    <property type="protein sequence ID" value="KGF03306.1"/>
    <property type="molecule type" value="Genomic_DNA"/>
</dbReference>
<feature type="transmembrane region" description="Helical" evidence="6">
    <location>
        <begin position="88"/>
        <end position="107"/>
    </location>
</feature>
<feature type="transmembrane region" description="Helical" evidence="6">
    <location>
        <begin position="59"/>
        <end position="76"/>
    </location>
</feature>